<evidence type="ECO:0000256" key="2">
    <source>
        <dbReference type="ARBA" id="ARBA00023125"/>
    </source>
</evidence>
<dbReference type="InterPro" id="IPR036388">
    <property type="entry name" value="WH-like_DNA-bd_sf"/>
</dbReference>
<evidence type="ECO:0000313" key="7">
    <source>
        <dbReference type="EMBL" id="GGJ43893.1"/>
    </source>
</evidence>
<feature type="domain" description="IclR-ED" evidence="6">
    <location>
        <begin position="84"/>
        <end position="264"/>
    </location>
</feature>
<evidence type="ECO:0000313" key="8">
    <source>
        <dbReference type="Proteomes" id="UP000625682"/>
    </source>
</evidence>
<evidence type="ECO:0000256" key="1">
    <source>
        <dbReference type="ARBA" id="ARBA00023015"/>
    </source>
</evidence>
<dbReference type="InterPro" id="IPR029016">
    <property type="entry name" value="GAF-like_dom_sf"/>
</dbReference>
<dbReference type="Gene3D" id="1.10.10.10">
    <property type="entry name" value="Winged helix-like DNA-binding domain superfamily/Winged helix DNA-binding domain"/>
    <property type="match status" value="1"/>
</dbReference>
<dbReference type="GO" id="GO:0045892">
    <property type="term" value="P:negative regulation of DNA-templated transcription"/>
    <property type="evidence" value="ECO:0007669"/>
    <property type="project" value="TreeGrafter"/>
</dbReference>
<dbReference type="Gene3D" id="3.30.450.40">
    <property type="match status" value="1"/>
</dbReference>
<feature type="region of interest" description="Disordered" evidence="4">
    <location>
        <begin position="259"/>
        <end position="296"/>
    </location>
</feature>
<dbReference type="PANTHER" id="PTHR30136">
    <property type="entry name" value="HELIX-TURN-HELIX TRANSCRIPTIONAL REGULATOR, ICLR FAMILY"/>
    <property type="match status" value="1"/>
</dbReference>
<dbReference type="Pfam" id="PF01614">
    <property type="entry name" value="IclR_C"/>
    <property type="match status" value="1"/>
</dbReference>
<dbReference type="EMBL" id="BMMU01000015">
    <property type="protein sequence ID" value="GGJ43893.1"/>
    <property type="molecule type" value="Genomic_DNA"/>
</dbReference>
<dbReference type="Proteomes" id="UP000625682">
    <property type="component" value="Unassembled WGS sequence"/>
</dbReference>
<dbReference type="GO" id="GO:0003700">
    <property type="term" value="F:DNA-binding transcription factor activity"/>
    <property type="evidence" value="ECO:0007669"/>
    <property type="project" value="TreeGrafter"/>
</dbReference>
<dbReference type="SUPFAM" id="SSF46785">
    <property type="entry name" value="Winged helix' DNA-binding domain"/>
    <property type="match status" value="1"/>
</dbReference>
<dbReference type="RefSeq" id="WP_189149252.1">
    <property type="nucleotide sequence ID" value="NZ_BAABER010000036.1"/>
</dbReference>
<dbReference type="InterPro" id="IPR005471">
    <property type="entry name" value="Tscrpt_reg_IclR_N"/>
</dbReference>
<sequence length="296" mass="31517">MKEERSSSAASPGEGRDIGHVRAVQRAARIVTALTEHPYPMGIVELAKFVQLSPGSVHRLLATLVNVGWVAQNSRTSKYHLGMGAVGLGSVALVTNPVVHDGRMYLSRIAQWSGHDAVLSTLVGAKTVQLARSAGVNTELIEFEPGHPQPAHAMADGKLLLAYLPEDEVGDILGPEELRRFTPNTITDPDRMRREFATIRAQGYCVDNYERFDTGRGIAVPVLDPGGRPLAAMMCLGKLDPAKDGELVQQLQSVAREMSDRLNATGDLPASGFEPAQFPAAGGDAPGAVPSDPGRG</sequence>
<accession>A0A917L622</accession>
<protein>
    <submittedName>
        <fullName evidence="7">IclR family transcriptional regulator</fullName>
    </submittedName>
</protein>
<gene>
    <name evidence="7" type="ORF">GCM10012282_45940</name>
</gene>
<feature type="compositionally biased region" description="Low complexity" evidence="4">
    <location>
        <begin position="279"/>
        <end position="296"/>
    </location>
</feature>
<comment type="caution">
    <text evidence="7">The sequence shown here is derived from an EMBL/GenBank/DDBJ whole genome shotgun (WGS) entry which is preliminary data.</text>
</comment>
<dbReference type="InterPro" id="IPR050707">
    <property type="entry name" value="HTH_MetabolicPath_Reg"/>
</dbReference>
<dbReference type="PROSITE" id="PS51077">
    <property type="entry name" value="HTH_ICLR"/>
    <property type="match status" value="1"/>
</dbReference>
<dbReference type="SMART" id="SM00346">
    <property type="entry name" value="HTH_ICLR"/>
    <property type="match status" value="1"/>
</dbReference>
<dbReference type="SUPFAM" id="SSF55781">
    <property type="entry name" value="GAF domain-like"/>
    <property type="match status" value="1"/>
</dbReference>
<reference evidence="7" key="1">
    <citation type="journal article" date="2014" name="Int. J. Syst. Evol. Microbiol.">
        <title>Complete genome sequence of Corynebacterium casei LMG S-19264T (=DSM 44701T), isolated from a smear-ripened cheese.</title>
        <authorList>
            <consortium name="US DOE Joint Genome Institute (JGI-PGF)"/>
            <person name="Walter F."/>
            <person name="Albersmeier A."/>
            <person name="Kalinowski J."/>
            <person name="Ruckert C."/>
        </authorList>
    </citation>
    <scope>NUCLEOTIDE SEQUENCE</scope>
    <source>
        <strain evidence="7">CGMCC 4.7272</strain>
    </source>
</reference>
<keyword evidence="1" id="KW-0805">Transcription regulation</keyword>
<dbReference type="PROSITE" id="PS51078">
    <property type="entry name" value="ICLR_ED"/>
    <property type="match status" value="1"/>
</dbReference>
<dbReference type="PANTHER" id="PTHR30136:SF35">
    <property type="entry name" value="HTH-TYPE TRANSCRIPTIONAL REGULATOR RV1719"/>
    <property type="match status" value="1"/>
</dbReference>
<evidence type="ECO:0000259" key="6">
    <source>
        <dbReference type="PROSITE" id="PS51078"/>
    </source>
</evidence>
<dbReference type="GO" id="GO:0003677">
    <property type="term" value="F:DNA binding"/>
    <property type="evidence" value="ECO:0007669"/>
    <property type="project" value="UniProtKB-KW"/>
</dbReference>
<feature type="domain" description="HTH iclR-type" evidence="5">
    <location>
        <begin position="21"/>
        <end position="83"/>
    </location>
</feature>
<dbReference type="InterPro" id="IPR014757">
    <property type="entry name" value="Tscrpt_reg_IclR_C"/>
</dbReference>
<evidence type="ECO:0000256" key="4">
    <source>
        <dbReference type="SAM" id="MobiDB-lite"/>
    </source>
</evidence>
<evidence type="ECO:0000259" key="5">
    <source>
        <dbReference type="PROSITE" id="PS51077"/>
    </source>
</evidence>
<dbReference type="InterPro" id="IPR036390">
    <property type="entry name" value="WH_DNA-bd_sf"/>
</dbReference>
<evidence type="ECO:0000256" key="3">
    <source>
        <dbReference type="ARBA" id="ARBA00023163"/>
    </source>
</evidence>
<keyword evidence="8" id="KW-1185">Reference proteome</keyword>
<keyword evidence="3" id="KW-0804">Transcription</keyword>
<keyword evidence="2" id="KW-0238">DNA-binding</keyword>
<proteinExistence type="predicted"/>
<organism evidence="7 8">
    <name type="scientific">Streptomyces lacrimifluminis</name>
    <dbReference type="NCBI Taxonomy" id="1500077"/>
    <lineage>
        <taxon>Bacteria</taxon>
        <taxon>Bacillati</taxon>
        <taxon>Actinomycetota</taxon>
        <taxon>Actinomycetes</taxon>
        <taxon>Kitasatosporales</taxon>
        <taxon>Streptomycetaceae</taxon>
        <taxon>Streptomyces</taxon>
    </lineage>
</organism>
<dbReference type="AlphaFoldDB" id="A0A917L622"/>
<name>A0A917L622_9ACTN</name>
<reference evidence="7" key="2">
    <citation type="submission" date="2020-09" db="EMBL/GenBank/DDBJ databases">
        <authorList>
            <person name="Sun Q."/>
            <person name="Zhou Y."/>
        </authorList>
    </citation>
    <scope>NUCLEOTIDE SEQUENCE</scope>
    <source>
        <strain evidence="7">CGMCC 4.7272</strain>
    </source>
</reference>
<dbReference type="Pfam" id="PF09339">
    <property type="entry name" value="HTH_IclR"/>
    <property type="match status" value="1"/>
</dbReference>